<dbReference type="GO" id="GO:0016740">
    <property type="term" value="F:transferase activity"/>
    <property type="evidence" value="ECO:0007669"/>
    <property type="project" value="UniProtKB-KW"/>
</dbReference>
<dbReference type="EMBL" id="QMIG01000018">
    <property type="protein sequence ID" value="RAW11944.1"/>
    <property type="molecule type" value="Genomic_DNA"/>
</dbReference>
<dbReference type="OrthoDB" id="5196541at2"/>
<dbReference type="AlphaFoldDB" id="A0A329QHZ6"/>
<proteinExistence type="predicted"/>
<dbReference type="GO" id="GO:0005829">
    <property type="term" value="C:cytosol"/>
    <property type="evidence" value="ECO:0007669"/>
    <property type="project" value="TreeGrafter"/>
</dbReference>
<evidence type="ECO:0000259" key="1">
    <source>
        <dbReference type="Pfam" id="PF00117"/>
    </source>
</evidence>
<keyword evidence="3" id="KW-1185">Reference proteome</keyword>
<reference evidence="2 3" key="1">
    <citation type="submission" date="2018-06" db="EMBL/GenBank/DDBJ databases">
        <title>Phytoactinopolyspora halophila sp. nov., a novel halophilic actinomycete isolated from a saline soil in China.</title>
        <authorList>
            <person name="Tang S.-K."/>
        </authorList>
    </citation>
    <scope>NUCLEOTIDE SEQUENCE [LARGE SCALE GENOMIC DNA]</scope>
    <source>
        <strain evidence="2 3">YIM 96934</strain>
    </source>
</reference>
<dbReference type="PROSITE" id="PS51273">
    <property type="entry name" value="GATASE_TYPE_1"/>
    <property type="match status" value="1"/>
</dbReference>
<accession>A0A329QHZ6</accession>
<dbReference type="InterPro" id="IPR044992">
    <property type="entry name" value="ChyE-like"/>
</dbReference>
<dbReference type="InterPro" id="IPR029062">
    <property type="entry name" value="Class_I_gatase-like"/>
</dbReference>
<dbReference type="SUPFAM" id="SSF52317">
    <property type="entry name" value="Class I glutamine amidotransferase-like"/>
    <property type="match status" value="1"/>
</dbReference>
<dbReference type="Proteomes" id="UP000250462">
    <property type="component" value="Unassembled WGS sequence"/>
</dbReference>
<gene>
    <name evidence="2" type="ORF">DPM12_15670</name>
</gene>
<dbReference type="InterPro" id="IPR017926">
    <property type="entry name" value="GATASE"/>
</dbReference>
<keyword evidence="2" id="KW-0808">Transferase</keyword>
<dbReference type="PANTHER" id="PTHR42695:SF5">
    <property type="entry name" value="GLUTAMINE AMIDOTRANSFERASE YLR126C-RELATED"/>
    <property type="match status" value="1"/>
</dbReference>
<keyword evidence="2" id="KW-0315">Glutamine amidotransferase</keyword>
<sequence length="254" mass="28031">MPRVLVIQNTRRSGPRRLGDWLRADGLELDVRLPFDGTPLPDRLDHDALVVLGGGFMPDDDERAPWLGSARSLISQALDDERPVLGICLGGQLLAHVGGGKVQADAGMPEHGSTSIQLRDETRDDPLLCDLPSEVTALEHHVDAVIDLPPNASWLASSEKCPHQAFRLGSCAWGLQFHPEAPATAILNWDADKLRRHGHDRELLYEQALTDEPTAERHWRAMAAAFARTVRERHRSRSCAAWRPPPVGEGRLSS</sequence>
<protein>
    <submittedName>
        <fullName evidence="2">Type 1 glutamine amidotransferase</fullName>
    </submittedName>
</protein>
<evidence type="ECO:0000313" key="2">
    <source>
        <dbReference type="EMBL" id="RAW11944.1"/>
    </source>
</evidence>
<organism evidence="2 3">
    <name type="scientific">Phytoactinopolyspora halophila</name>
    <dbReference type="NCBI Taxonomy" id="1981511"/>
    <lineage>
        <taxon>Bacteria</taxon>
        <taxon>Bacillati</taxon>
        <taxon>Actinomycetota</taxon>
        <taxon>Actinomycetes</taxon>
        <taxon>Jiangellales</taxon>
        <taxon>Jiangellaceae</taxon>
        <taxon>Phytoactinopolyspora</taxon>
    </lineage>
</organism>
<evidence type="ECO:0000313" key="3">
    <source>
        <dbReference type="Proteomes" id="UP000250462"/>
    </source>
</evidence>
<dbReference type="Gene3D" id="3.40.50.880">
    <property type="match status" value="1"/>
</dbReference>
<dbReference type="PANTHER" id="PTHR42695">
    <property type="entry name" value="GLUTAMINE AMIDOTRANSFERASE YLR126C-RELATED"/>
    <property type="match status" value="1"/>
</dbReference>
<feature type="domain" description="Glutamine amidotransferase" evidence="1">
    <location>
        <begin position="46"/>
        <end position="183"/>
    </location>
</feature>
<name>A0A329QHZ6_9ACTN</name>
<comment type="caution">
    <text evidence="2">The sequence shown here is derived from an EMBL/GenBank/DDBJ whole genome shotgun (WGS) entry which is preliminary data.</text>
</comment>
<dbReference type="Pfam" id="PF00117">
    <property type="entry name" value="GATase"/>
    <property type="match status" value="1"/>
</dbReference>
<dbReference type="CDD" id="cd01741">
    <property type="entry name" value="GATase1_1"/>
    <property type="match status" value="1"/>
</dbReference>